<evidence type="ECO:0000313" key="7">
    <source>
        <dbReference type="Proteomes" id="UP000583556"/>
    </source>
</evidence>
<feature type="domain" description="GST N-terminal" evidence="4">
    <location>
        <begin position="1"/>
        <end position="81"/>
    </location>
</feature>
<comment type="catalytic activity">
    <reaction evidence="3">
        <text>RX + glutathione = an S-substituted glutathione + a halide anion + H(+)</text>
        <dbReference type="Rhea" id="RHEA:16437"/>
        <dbReference type="ChEBI" id="CHEBI:15378"/>
        <dbReference type="ChEBI" id="CHEBI:16042"/>
        <dbReference type="ChEBI" id="CHEBI:17792"/>
        <dbReference type="ChEBI" id="CHEBI:57925"/>
        <dbReference type="ChEBI" id="CHEBI:90779"/>
        <dbReference type="EC" id="2.5.1.18"/>
    </reaction>
</comment>
<keyword evidence="2 6" id="KW-0808">Transferase</keyword>
<name>A0A7Y0G9Z3_9SPHN</name>
<dbReference type="GO" id="GO:0004364">
    <property type="term" value="F:glutathione transferase activity"/>
    <property type="evidence" value="ECO:0007669"/>
    <property type="project" value="UniProtKB-EC"/>
</dbReference>
<dbReference type="PROSITE" id="PS50404">
    <property type="entry name" value="GST_NTER"/>
    <property type="match status" value="1"/>
</dbReference>
<dbReference type="PANTHER" id="PTHR44051:SF9">
    <property type="entry name" value="GLUTATHIONE S-TRANSFERASE 1"/>
    <property type="match status" value="1"/>
</dbReference>
<dbReference type="GO" id="GO:0004601">
    <property type="term" value="F:peroxidase activity"/>
    <property type="evidence" value="ECO:0007669"/>
    <property type="project" value="UniProtKB-ARBA"/>
</dbReference>
<evidence type="ECO:0000256" key="2">
    <source>
        <dbReference type="ARBA" id="ARBA00022679"/>
    </source>
</evidence>
<dbReference type="InterPro" id="IPR004045">
    <property type="entry name" value="Glutathione_S-Trfase_N"/>
</dbReference>
<dbReference type="FunFam" id="3.40.30.10:FF:000156">
    <property type="entry name" value="Glutathione S-transferase 1"/>
    <property type="match status" value="1"/>
</dbReference>
<dbReference type="EC" id="2.5.1.18" evidence="1"/>
<dbReference type="PROSITE" id="PS50405">
    <property type="entry name" value="GST_CTER"/>
    <property type="match status" value="1"/>
</dbReference>
<dbReference type="Pfam" id="PF13409">
    <property type="entry name" value="GST_N_2"/>
    <property type="match status" value="1"/>
</dbReference>
<dbReference type="AlphaFoldDB" id="A0A7Y0G9Z3"/>
<dbReference type="CDD" id="cd03046">
    <property type="entry name" value="GST_N_GTT1_like"/>
    <property type="match status" value="1"/>
</dbReference>
<accession>A0A7Y0G9Z3</accession>
<evidence type="ECO:0000259" key="4">
    <source>
        <dbReference type="PROSITE" id="PS50404"/>
    </source>
</evidence>
<evidence type="ECO:0000259" key="5">
    <source>
        <dbReference type="PROSITE" id="PS50405"/>
    </source>
</evidence>
<dbReference type="Proteomes" id="UP000583556">
    <property type="component" value="Unassembled WGS sequence"/>
</dbReference>
<dbReference type="InterPro" id="IPR036282">
    <property type="entry name" value="Glutathione-S-Trfase_C_sf"/>
</dbReference>
<dbReference type="InterPro" id="IPR040079">
    <property type="entry name" value="Glutathione_S-Trfase"/>
</dbReference>
<dbReference type="Gene3D" id="3.40.30.10">
    <property type="entry name" value="Glutaredoxin"/>
    <property type="match status" value="1"/>
</dbReference>
<keyword evidence="7" id="KW-1185">Reference proteome</keyword>
<dbReference type="InterPro" id="IPR004046">
    <property type="entry name" value="GST_C"/>
</dbReference>
<dbReference type="EMBL" id="JABBGM010000002">
    <property type="protein sequence ID" value="NML93533.1"/>
    <property type="molecule type" value="Genomic_DNA"/>
</dbReference>
<reference evidence="6 7" key="1">
    <citation type="submission" date="2020-04" db="EMBL/GenBank/DDBJ databases">
        <title>Novosphingobium sp. TW-4 isolated from soil.</title>
        <authorList>
            <person name="Dahal R.H."/>
            <person name="Chaudhary D.K."/>
        </authorList>
    </citation>
    <scope>NUCLEOTIDE SEQUENCE [LARGE SCALE GENOMIC DNA]</scope>
    <source>
        <strain evidence="6 7">TW-4</strain>
    </source>
</reference>
<dbReference type="PANTHER" id="PTHR44051">
    <property type="entry name" value="GLUTATHIONE S-TRANSFERASE-RELATED"/>
    <property type="match status" value="1"/>
</dbReference>
<comment type="caution">
    <text evidence="6">The sequence shown here is derived from an EMBL/GenBank/DDBJ whole genome shotgun (WGS) entry which is preliminary data.</text>
</comment>
<evidence type="ECO:0000256" key="1">
    <source>
        <dbReference type="ARBA" id="ARBA00012452"/>
    </source>
</evidence>
<evidence type="ECO:0000313" key="6">
    <source>
        <dbReference type="EMBL" id="NML93533.1"/>
    </source>
</evidence>
<dbReference type="SFLD" id="SFLDG01150">
    <property type="entry name" value="Main.1:_Beta-like"/>
    <property type="match status" value="1"/>
</dbReference>
<proteinExistence type="predicted"/>
<organism evidence="6 7">
    <name type="scientific">Novosphingobium olei</name>
    <dbReference type="NCBI Taxonomy" id="2728851"/>
    <lineage>
        <taxon>Bacteria</taxon>
        <taxon>Pseudomonadati</taxon>
        <taxon>Pseudomonadota</taxon>
        <taxon>Alphaproteobacteria</taxon>
        <taxon>Sphingomonadales</taxon>
        <taxon>Sphingomonadaceae</taxon>
        <taxon>Novosphingobium</taxon>
    </lineage>
</organism>
<feature type="domain" description="GST C-terminal" evidence="5">
    <location>
        <begin position="87"/>
        <end position="210"/>
    </location>
</feature>
<dbReference type="SUPFAM" id="SSF47616">
    <property type="entry name" value="GST C-terminal domain-like"/>
    <property type="match status" value="1"/>
</dbReference>
<dbReference type="InterPro" id="IPR010987">
    <property type="entry name" value="Glutathione-S-Trfase_C-like"/>
</dbReference>
<dbReference type="SFLD" id="SFLDG00358">
    <property type="entry name" value="Main_(cytGST)"/>
    <property type="match status" value="1"/>
</dbReference>
<dbReference type="SUPFAM" id="SSF52833">
    <property type="entry name" value="Thioredoxin-like"/>
    <property type="match status" value="1"/>
</dbReference>
<dbReference type="SFLD" id="SFLDS00019">
    <property type="entry name" value="Glutathione_Transferase_(cytos"/>
    <property type="match status" value="1"/>
</dbReference>
<dbReference type="Gene3D" id="1.20.1050.10">
    <property type="match status" value="1"/>
</dbReference>
<sequence>MLIVHHLGVSQSDKVVWLCEELGLDYELKFYARDSVTRLAPAEYKALHPAGTAPTIQDGDVTLAESAAVFEYILGKYGAGRLTVAPDAPNYADYLYWFHYAAGTVQPAMLVEIIIAMLGVDRAQVAALTARGDTAWASLEERLGKVPYLAGEQFTAADMMNFFTLTTGRLFVPKDLSSFPNIRAYIQRVLDTTKARAALSKADPGLEIPFA</sequence>
<gene>
    <name evidence="6" type="ORF">HHL27_07625</name>
</gene>
<protein>
    <recommendedName>
        <fullName evidence="1">glutathione transferase</fullName>
        <ecNumber evidence="1">2.5.1.18</ecNumber>
    </recommendedName>
</protein>
<dbReference type="RefSeq" id="WP_169492742.1">
    <property type="nucleotide sequence ID" value="NZ_JABBGM010000002.1"/>
</dbReference>
<dbReference type="Pfam" id="PF00043">
    <property type="entry name" value="GST_C"/>
    <property type="match status" value="1"/>
</dbReference>
<evidence type="ECO:0000256" key="3">
    <source>
        <dbReference type="ARBA" id="ARBA00047960"/>
    </source>
</evidence>
<dbReference type="InterPro" id="IPR036249">
    <property type="entry name" value="Thioredoxin-like_sf"/>
</dbReference>
<dbReference type="GO" id="GO:0005737">
    <property type="term" value="C:cytoplasm"/>
    <property type="evidence" value="ECO:0007669"/>
    <property type="project" value="UniProtKB-ARBA"/>
</dbReference>